<evidence type="ECO:0000313" key="4">
    <source>
        <dbReference type="RefSeq" id="XP_010273131.1"/>
    </source>
</evidence>
<name>A0A1U8B9S8_NELNU</name>
<dbReference type="Pfam" id="PF04321">
    <property type="entry name" value="RmlD_sub_bind"/>
    <property type="match status" value="1"/>
</dbReference>
<dbReference type="Gene3D" id="3.40.50.720">
    <property type="entry name" value="NAD(P)-binding Rossmann-like Domain"/>
    <property type="match status" value="1"/>
</dbReference>
<dbReference type="PANTHER" id="PTHR43242:SF1">
    <property type="entry name" value="NAD(P)-BINDING ROSSMANN-FOLD SUPERFAMILY PROTEIN"/>
    <property type="match status" value="1"/>
</dbReference>
<dbReference type="CDD" id="cd05254">
    <property type="entry name" value="dTDP_HR_like_SDR_e"/>
    <property type="match status" value="1"/>
</dbReference>
<evidence type="ECO:0000259" key="1">
    <source>
        <dbReference type="Pfam" id="PF04321"/>
    </source>
</evidence>
<protein>
    <submittedName>
        <fullName evidence="3 4">Methionine adenosyltransferase 2 subunit beta</fullName>
    </submittedName>
</protein>
<reference evidence="3 4" key="1">
    <citation type="submission" date="2025-04" db="UniProtKB">
        <authorList>
            <consortium name="RefSeq"/>
        </authorList>
    </citation>
    <scope>IDENTIFICATION</scope>
</reference>
<gene>
    <name evidence="3 4" type="primary">LOC104608747</name>
</gene>
<sequence length="359" mass="39289">MHPWDCGRGEIANSSLEESARQLLFLLSFRDCVWERGREREMDRKRVLVVGGTGYLGQHLLQGFLEMEGKPYDVAFTHHSSPPQKLLDAVSPCPAFPVDLQTGQGFDTISATFGQPDVVINCAALSIPRACETDPDAAMATNVPSSLVKWLSSTGNGSTLLIHLSTDQVYEGEKSFYKEDDETIPVNVYGKSKVAAEQFIQSNCSNFAILRSSIIYGPQTISPVTKSLPIQWIDSVLSRGDKVEFFHDEFRCPVYVNDVVATILTLTKNWTTDGRQIQLVLNVGGPDRVSRFQMAETVAAVRGYDISLIKAVSSSSVNRGVRSPADISMDISRLVQTLNITPIPFIDGVKLTLGPAAGS</sequence>
<dbReference type="OMA" id="RMPLMFG"/>
<keyword evidence="2" id="KW-1185">Reference proteome</keyword>
<dbReference type="PANTHER" id="PTHR43242">
    <property type="entry name" value="NAD(P)-BINDING ROSSMANN-FOLD SUPERFAMILY PROTEIN"/>
    <property type="match status" value="1"/>
</dbReference>
<dbReference type="SUPFAM" id="SSF51735">
    <property type="entry name" value="NAD(P)-binding Rossmann-fold domains"/>
    <property type="match status" value="1"/>
</dbReference>
<accession>A0A1U8B9S8</accession>
<dbReference type="Proteomes" id="UP000189703">
    <property type="component" value="Unplaced"/>
</dbReference>
<dbReference type="AlphaFoldDB" id="A0A1U8B9S8"/>
<evidence type="ECO:0000313" key="3">
    <source>
        <dbReference type="RefSeq" id="XP_010273129.1"/>
    </source>
</evidence>
<dbReference type="eggNOG" id="KOG1430">
    <property type="taxonomic scope" value="Eukaryota"/>
</dbReference>
<dbReference type="InterPro" id="IPR029903">
    <property type="entry name" value="RmlD-like-bd"/>
</dbReference>
<dbReference type="InterPro" id="IPR036291">
    <property type="entry name" value="NAD(P)-bd_dom_sf"/>
</dbReference>
<dbReference type="STRING" id="4432.A0A1U8B9S8"/>
<dbReference type="RefSeq" id="XP_010273129.1">
    <property type="nucleotide sequence ID" value="XM_010274827.2"/>
</dbReference>
<proteinExistence type="predicted"/>
<dbReference type="KEGG" id="nnu:104608747"/>
<organism evidence="2 4">
    <name type="scientific">Nelumbo nucifera</name>
    <name type="common">Sacred lotus</name>
    <dbReference type="NCBI Taxonomy" id="4432"/>
    <lineage>
        <taxon>Eukaryota</taxon>
        <taxon>Viridiplantae</taxon>
        <taxon>Streptophyta</taxon>
        <taxon>Embryophyta</taxon>
        <taxon>Tracheophyta</taxon>
        <taxon>Spermatophyta</taxon>
        <taxon>Magnoliopsida</taxon>
        <taxon>Proteales</taxon>
        <taxon>Nelumbonaceae</taxon>
        <taxon>Nelumbo</taxon>
    </lineage>
</organism>
<dbReference type="RefSeq" id="XP_010273131.1">
    <property type="nucleotide sequence ID" value="XM_010274829.2"/>
</dbReference>
<feature type="domain" description="RmlD-like substrate binding" evidence="1">
    <location>
        <begin position="46"/>
        <end position="353"/>
    </location>
</feature>
<dbReference type="GeneID" id="104608747"/>
<evidence type="ECO:0000313" key="2">
    <source>
        <dbReference type="Proteomes" id="UP000189703"/>
    </source>
</evidence>
<dbReference type="OrthoDB" id="6235964at2759"/>